<dbReference type="EMBL" id="BAAAPE010000016">
    <property type="protein sequence ID" value="GAA2097146.1"/>
    <property type="molecule type" value="Genomic_DNA"/>
</dbReference>
<feature type="region of interest" description="Disordered" evidence="1">
    <location>
        <begin position="24"/>
        <end position="45"/>
    </location>
</feature>
<name>A0ABN2WT13_9ACTN</name>
<evidence type="ECO:0000256" key="2">
    <source>
        <dbReference type="SAM" id="SignalP"/>
    </source>
</evidence>
<gene>
    <name evidence="3" type="ORF">GCM10009801_67280</name>
</gene>
<accession>A0ABN2WT13</accession>
<comment type="caution">
    <text evidence="3">The sequence shown here is derived from an EMBL/GenBank/DDBJ whole genome shotgun (WGS) entry which is preliminary data.</text>
</comment>
<dbReference type="RefSeq" id="WP_344533664.1">
    <property type="nucleotide sequence ID" value="NZ_BAAAPE010000016.1"/>
</dbReference>
<proteinExistence type="predicted"/>
<feature type="compositionally biased region" description="Pro residues" evidence="1">
    <location>
        <begin position="29"/>
        <end position="42"/>
    </location>
</feature>
<organism evidence="3 4">
    <name type="scientific">Streptomyces albiaxialis</name>
    <dbReference type="NCBI Taxonomy" id="329523"/>
    <lineage>
        <taxon>Bacteria</taxon>
        <taxon>Bacillati</taxon>
        <taxon>Actinomycetota</taxon>
        <taxon>Actinomycetes</taxon>
        <taxon>Kitasatosporales</taxon>
        <taxon>Streptomycetaceae</taxon>
        <taxon>Streptomyces</taxon>
    </lineage>
</organism>
<evidence type="ECO:0000256" key="1">
    <source>
        <dbReference type="SAM" id="MobiDB-lite"/>
    </source>
</evidence>
<protein>
    <recommendedName>
        <fullName evidence="5">Secreted protein</fullName>
    </recommendedName>
</protein>
<reference evidence="3 4" key="1">
    <citation type="journal article" date="2019" name="Int. J. Syst. Evol. Microbiol.">
        <title>The Global Catalogue of Microorganisms (GCM) 10K type strain sequencing project: providing services to taxonomists for standard genome sequencing and annotation.</title>
        <authorList>
            <consortium name="The Broad Institute Genomics Platform"/>
            <consortium name="The Broad Institute Genome Sequencing Center for Infectious Disease"/>
            <person name="Wu L."/>
            <person name="Ma J."/>
        </authorList>
    </citation>
    <scope>NUCLEOTIDE SEQUENCE [LARGE SCALE GENOMIC DNA]</scope>
    <source>
        <strain evidence="3 4">JCM 15478</strain>
    </source>
</reference>
<keyword evidence="2" id="KW-0732">Signal</keyword>
<sequence>MRSSTALRLAALTLSLGLSGALAPAAAAAPPPPAPAPGPATPGPAAADYYYDCDNTFEADPDANGPAESVSIMGEGCVARPGDSPAEGIYVEDWGSPEDWVCAQVDPTPGTGIIGHGCRAVPKDSRTADAPAPV</sequence>
<evidence type="ECO:0000313" key="3">
    <source>
        <dbReference type="EMBL" id="GAA2097146.1"/>
    </source>
</evidence>
<feature type="chain" id="PRO_5045197825" description="Secreted protein" evidence="2">
    <location>
        <begin position="29"/>
        <end position="134"/>
    </location>
</feature>
<feature type="signal peptide" evidence="2">
    <location>
        <begin position="1"/>
        <end position="28"/>
    </location>
</feature>
<keyword evidence="4" id="KW-1185">Reference proteome</keyword>
<evidence type="ECO:0008006" key="5">
    <source>
        <dbReference type="Google" id="ProtNLM"/>
    </source>
</evidence>
<evidence type="ECO:0000313" key="4">
    <source>
        <dbReference type="Proteomes" id="UP001500016"/>
    </source>
</evidence>
<feature type="region of interest" description="Disordered" evidence="1">
    <location>
        <begin position="113"/>
        <end position="134"/>
    </location>
</feature>
<dbReference type="Proteomes" id="UP001500016">
    <property type="component" value="Unassembled WGS sequence"/>
</dbReference>